<evidence type="ECO:0000256" key="2">
    <source>
        <dbReference type="ARBA" id="ARBA00022763"/>
    </source>
</evidence>
<dbReference type="GO" id="GO:0030870">
    <property type="term" value="C:Mre11 complex"/>
    <property type="evidence" value="ECO:0007669"/>
    <property type="project" value="InterPro"/>
</dbReference>
<dbReference type="PANTHER" id="PTHR12162:SF0">
    <property type="entry name" value="NIBRIN"/>
    <property type="match status" value="1"/>
</dbReference>
<gene>
    <name evidence="7" type="ORF">LSAA_5031</name>
</gene>
<dbReference type="AlphaFoldDB" id="A0A7R8CK12"/>
<feature type="compositionally biased region" description="Polar residues" evidence="6">
    <location>
        <begin position="333"/>
        <end position="357"/>
    </location>
</feature>
<keyword evidence="4" id="KW-0539">Nucleus</keyword>
<proteinExistence type="inferred from homology"/>
<feature type="region of interest" description="Disordered" evidence="6">
    <location>
        <begin position="559"/>
        <end position="606"/>
    </location>
</feature>
<dbReference type="SUPFAM" id="SSF49879">
    <property type="entry name" value="SMAD/FHA domain"/>
    <property type="match status" value="1"/>
</dbReference>
<dbReference type="InterPro" id="IPR043014">
    <property type="entry name" value="Nibrin_BRCT2_sf"/>
</dbReference>
<evidence type="ECO:0000256" key="5">
    <source>
        <dbReference type="ARBA" id="ARBA00044757"/>
    </source>
</evidence>
<dbReference type="GO" id="GO:0000724">
    <property type="term" value="P:double-strand break repair via homologous recombination"/>
    <property type="evidence" value="ECO:0007669"/>
    <property type="project" value="TreeGrafter"/>
</dbReference>
<comment type="similarity">
    <text evidence="5">Belongs to the Nibrin family.</text>
</comment>
<dbReference type="InterPro" id="IPR008984">
    <property type="entry name" value="SMAD_FHA_dom_sf"/>
</dbReference>
<accession>A0A7R8CK12</accession>
<dbReference type="InterPro" id="IPR000253">
    <property type="entry name" value="FHA_dom"/>
</dbReference>
<dbReference type="Gene3D" id="2.60.200.20">
    <property type="match status" value="1"/>
</dbReference>
<evidence type="ECO:0000256" key="1">
    <source>
        <dbReference type="ARBA" id="ARBA00004123"/>
    </source>
</evidence>
<protein>
    <submittedName>
        <fullName evidence="7">NBN</fullName>
    </submittedName>
</protein>
<feature type="compositionally biased region" description="Low complexity" evidence="6">
    <location>
        <begin position="278"/>
        <end position="289"/>
    </location>
</feature>
<evidence type="ECO:0000313" key="7">
    <source>
        <dbReference type="EMBL" id="CAF2846266.1"/>
    </source>
</evidence>
<dbReference type="GO" id="GO:0003684">
    <property type="term" value="F:damaged DNA binding"/>
    <property type="evidence" value="ECO:0007669"/>
    <property type="project" value="TreeGrafter"/>
</dbReference>
<feature type="region of interest" description="Disordered" evidence="6">
    <location>
        <begin position="328"/>
        <end position="371"/>
    </location>
</feature>
<dbReference type="PROSITE" id="PS50006">
    <property type="entry name" value="FHA_DOMAIN"/>
    <property type="match status" value="1"/>
</dbReference>
<keyword evidence="8" id="KW-1185">Reference proteome</keyword>
<sequence>MWIFTRDPKFQSEEDASVVSYALLAGKTYVLGRAPSNEIQISDASVSRKHASLVVSEKSIAVKDQKSAYGTYVGESAIASKGYIIHSARIRIRFGLHSSIWILQRYEEPKIISSALTRADKRALTKLMDNLFHRNDVLVDEMCDEVSYLVMRNVVLTVKACYTSGQVLPDPNNYIPQLKESSINSESVCLKPNATRSYLFKGKSFFFDNEDQMLRFKNTITYAGGKTLVSNREHEGPNKIFIKSDKASSIQSDTCTPETLAPETQFNAREAKSKDINSGSSKESQSSSSLKHTGSENVQRSNNIIFSDSISSQTNVSVDIVSNEVKTRIPPTLSGNNSKASMLTTSSQSEETQFNSSAKREDDDDDDLFSFASTKKSEKRSLITNVVGSDDDEEDLFAFQPSQRVSSQQSLSQKRKRSFSKEIKISEDVSATPKKSKIIEEVSENKENFTSVYPKLAVVDSEGFISKSVTKSSNKSIDDDLSKSYMLMEITDLVREDISRPSSLHSSSKNGYNYKGPNFKKFKSKYRNSSNIVTKRITDLCKPEELTSRTQDFSRLDDFLDENQPRNQVSQESEDFWSFENNKSTSATSRKVPTSSKQSTIKSFFK</sequence>
<dbReference type="Pfam" id="PF00498">
    <property type="entry name" value="FHA"/>
    <property type="match status" value="1"/>
</dbReference>
<comment type="subcellular location">
    <subcellularLocation>
        <location evidence="1">Nucleus</location>
    </subcellularLocation>
</comment>
<organism evidence="7 8">
    <name type="scientific">Lepeophtheirus salmonis</name>
    <name type="common">Salmon louse</name>
    <name type="synonym">Caligus salmonis</name>
    <dbReference type="NCBI Taxonomy" id="72036"/>
    <lineage>
        <taxon>Eukaryota</taxon>
        <taxon>Metazoa</taxon>
        <taxon>Ecdysozoa</taxon>
        <taxon>Arthropoda</taxon>
        <taxon>Crustacea</taxon>
        <taxon>Multicrustacea</taxon>
        <taxon>Hexanauplia</taxon>
        <taxon>Copepoda</taxon>
        <taxon>Siphonostomatoida</taxon>
        <taxon>Caligidae</taxon>
        <taxon>Lepeophtheirus</taxon>
    </lineage>
</organism>
<keyword evidence="2" id="KW-0227">DNA damage</keyword>
<dbReference type="Gene3D" id="3.40.50.10980">
    <property type="entry name" value="Nibrin, BRCT2 domain"/>
    <property type="match status" value="1"/>
</dbReference>
<dbReference type="PANTHER" id="PTHR12162">
    <property type="entry name" value="NIBRIN-RELATED"/>
    <property type="match status" value="1"/>
</dbReference>
<dbReference type="InterPro" id="IPR040227">
    <property type="entry name" value="Nibrin-rel"/>
</dbReference>
<reference evidence="7" key="1">
    <citation type="submission" date="2021-02" db="EMBL/GenBank/DDBJ databases">
        <authorList>
            <person name="Bekaert M."/>
        </authorList>
    </citation>
    <scope>NUCLEOTIDE SEQUENCE</scope>
    <source>
        <strain evidence="7">IoA-00</strain>
    </source>
</reference>
<evidence type="ECO:0000256" key="6">
    <source>
        <dbReference type="SAM" id="MobiDB-lite"/>
    </source>
</evidence>
<dbReference type="SMART" id="SM00240">
    <property type="entry name" value="FHA"/>
    <property type="match status" value="1"/>
</dbReference>
<evidence type="ECO:0000256" key="3">
    <source>
        <dbReference type="ARBA" id="ARBA00023204"/>
    </source>
</evidence>
<dbReference type="OrthoDB" id="552194at2759"/>
<evidence type="ECO:0000256" key="4">
    <source>
        <dbReference type="ARBA" id="ARBA00023242"/>
    </source>
</evidence>
<dbReference type="GO" id="GO:0007095">
    <property type="term" value="P:mitotic G2 DNA damage checkpoint signaling"/>
    <property type="evidence" value="ECO:0007669"/>
    <property type="project" value="InterPro"/>
</dbReference>
<dbReference type="Proteomes" id="UP000675881">
    <property type="component" value="Chromosome 14"/>
</dbReference>
<name>A0A7R8CK12_LEPSM</name>
<dbReference type="CDD" id="cd22667">
    <property type="entry name" value="FHA_NBN"/>
    <property type="match status" value="1"/>
</dbReference>
<feature type="compositionally biased region" description="Polar residues" evidence="6">
    <location>
        <begin position="252"/>
        <end position="267"/>
    </location>
</feature>
<feature type="compositionally biased region" description="Polar residues" evidence="6">
    <location>
        <begin position="579"/>
        <end position="606"/>
    </location>
</feature>
<evidence type="ECO:0000313" key="8">
    <source>
        <dbReference type="Proteomes" id="UP000675881"/>
    </source>
</evidence>
<feature type="region of interest" description="Disordered" evidence="6">
    <location>
        <begin position="252"/>
        <end position="297"/>
    </location>
</feature>
<keyword evidence="3" id="KW-0234">DNA repair</keyword>
<dbReference type="EMBL" id="HG994593">
    <property type="protein sequence ID" value="CAF2846266.1"/>
    <property type="molecule type" value="Genomic_DNA"/>
</dbReference>